<protein>
    <submittedName>
        <fullName evidence="13">DUSP12</fullName>
        <ecNumber evidence="13">3.1.3.16</ecNumber>
        <ecNumber evidence="13">3.1.3.48</ecNumber>
    </submittedName>
</protein>
<comment type="subcellular location">
    <subcellularLocation>
        <location evidence="2">Cytoplasm</location>
    </subcellularLocation>
    <subcellularLocation>
        <location evidence="1">Nucleus</location>
    </subcellularLocation>
</comment>
<dbReference type="InterPro" id="IPR016130">
    <property type="entry name" value="Tyr_Pase_AS"/>
</dbReference>
<dbReference type="EC" id="3.1.3.16" evidence="13"/>
<keyword evidence="14" id="KW-1185">Reference proteome</keyword>
<evidence type="ECO:0000256" key="8">
    <source>
        <dbReference type="ARBA" id="ARBA00047761"/>
    </source>
</evidence>
<dbReference type="SUPFAM" id="SSF52799">
    <property type="entry name" value="(Phosphotyrosine protein) phosphatases II"/>
    <property type="match status" value="1"/>
</dbReference>
<evidence type="ECO:0000259" key="11">
    <source>
        <dbReference type="PROSITE" id="PS50054"/>
    </source>
</evidence>
<proteinExistence type="inferred from homology"/>
<evidence type="ECO:0000256" key="10">
    <source>
        <dbReference type="ARBA" id="ARBA00051722"/>
    </source>
</evidence>
<dbReference type="FunFam" id="3.90.190.10:FF:000056">
    <property type="entry name" value="Dual specificity phosphatase 12"/>
    <property type="match status" value="1"/>
</dbReference>
<organism evidence="13 14">
    <name type="scientific">Acanthosepion pharaonis</name>
    <name type="common">Pharaoh cuttlefish</name>
    <name type="synonym">Sepia pharaonis</name>
    <dbReference type="NCBI Taxonomy" id="158019"/>
    <lineage>
        <taxon>Eukaryota</taxon>
        <taxon>Metazoa</taxon>
        <taxon>Spiralia</taxon>
        <taxon>Lophotrochozoa</taxon>
        <taxon>Mollusca</taxon>
        <taxon>Cephalopoda</taxon>
        <taxon>Coleoidea</taxon>
        <taxon>Decapodiformes</taxon>
        <taxon>Sepiida</taxon>
        <taxon>Sepiina</taxon>
        <taxon>Sepiidae</taxon>
        <taxon>Acanthosepion</taxon>
    </lineage>
</organism>
<dbReference type="PANTHER" id="PTHR45848:SF4">
    <property type="entry name" value="DUAL SPECIFICITY PROTEIN PHOSPHATASE 12"/>
    <property type="match status" value="1"/>
</dbReference>
<dbReference type="GO" id="GO:0005737">
    <property type="term" value="C:cytoplasm"/>
    <property type="evidence" value="ECO:0007669"/>
    <property type="project" value="UniProtKB-SubCell"/>
</dbReference>
<dbReference type="Gene3D" id="3.90.190.10">
    <property type="entry name" value="Protein tyrosine phosphatase superfamily"/>
    <property type="match status" value="1"/>
</dbReference>
<dbReference type="OrthoDB" id="2017893at2759"/>
<evidence type="ECO:0000259" key="12">
    <source>
        <dbReference type="PROSITE" id="PS50056"/>
    </source>
</evidence>
<dbReference type="InterPro" id="IPR000340">
    <property type="entry name" value="Dual-sp_phosphatase_cat-dom"/>
</dbReference>
<dbReference type="InterPro" id="IPR029021">
    <property type="entry name" value="Prot-tyrosine_phosphatase-like"/>
</dbReference>
<evidence type="ECO:0000313" key="14">
    <source>
        <dbReference type="Proteomes" id="UP000597762"/>
    </source>
</evidence>
<dbReference type="GO" id="GO:0004722">
    <property type="term" value="F:protein serine/threonine phosphatase activity"/>
    <property type="evidence" value="ECO:0007669"/>
    <property type="project" value="UniProtKB-EC"/>
</dbReference>
<evidence type="ECO:0000256" key="5">
    <source>
        <dbReference type="ARBA" id="ARBA00022801"/>
    </source>
</evidence>
<dbReference type="InterPro" id="IPR020422">
    <property type="entry name" value="TYR_PHOSPHATASE_DUAL_dom"/>
</dbReference>
<dbReference type="GO" id="GO:0004725">
    <property type="term" value="F:protein tyrosine phosphatase activity"/>
    <property type="evidence" value="ECO:0007669"/>
    <property type="project" value="UniProtKB-EC"/>
</dbReference>
<keyword evidence="6" id="KW-0904">Protein phosphatase</keyword>
<dbReference type="SMART" id="SM00195">
    <property type="entry name" value="DSPc"/>
    <property type="match status" value="1"/>
</dbReference>
<feature type="domain" description="Tyrosine specific protein phosphatases" evidence="12">
    <location>
        <begin position="59"/>
        <end position="121"/>
    </location>
</feature>
<evidence type="ECO:0000256" key="7">
    <source>
        <dbReference type="ARBA" id="ARBA00023242"/>
    </source>
</evidence>
<keyword evidence="5 13" id="KW-0378">Hydrolase</keyword>
<keyword evidence="7" id="KW-0539">Nucleus</keyword>
<accession>A0A812CBW9</accession>
<dbReference type="EMBL" id="CAHIKZ030001290">
    <property type="protein sequence ID" value="CAE1258841.1"/>
    <property type="molecule type" value="Genomic_DNA"/>
</dbReference>
<dbReference type="EC" id="3.1.3.48" evidence="13"/>
<feature type="domain" description="Tyrosine-protein phosphatase" evidence="11">
    <location>
        <begin position="1"/>
        <end position="142"/>
    </location>
</feature>
<dbReference type="PROSITE" id="PS00383">
    <property type="entry name" value="TYR_PHOSPHATASE_1"/>
    <property type="match status" value="1"/>
</dbReference>
<dbReference type="Pfam" id="PF00782">
    <property type="entry name" value="DSPc"/>
    <property type="match status" value="1"/>
</dbReference>
<comment type="caution">
    <text evidence="13">The sequence shown here is derived from an EMBL/GenBank/DDBJ whole genome shotgun (WGS) entry which is preliminary data.</text>
</comment>
<dbReference type="PROSITE" id="PS50056">
    <property type="entry name" value="TYR_PHOSPHATASE_2"/>
    <property type="match status" value="1"/>
</dbReference>
<evidence type="ECO:0000256" key="3">
    <source>
        <dbReference type="ARBA" id="ARBA00008601"/>
    </source>
</evidence>
<gene>
    <name evidence="13" type="ORF">SPHA_31416</name>
</gene>
<sequence length="168" mass="19504">MDKVYDRLYLGALEDVFKITTMKEAGISHILSILDRSLPVSIRKQFTCKYVEVLDLPDEDLLSYFEECLRFIDEGRNNGTGVLVHCLVGCSRSATIVIAWMMRERQINVEDAVNSVKECRPRIRPNDGFKFQLELFSQMNYQVDSQNLLYKKFKLDAMVLQMQEGESF</sequence>
<keyword evidence="4" id="KW-0963">Cytoplasm</keyword>
<evidence type="ECO:0000256" key="1">
    <source>
        <dbReference type="ARBA" id="ARBA00004123"/>
    </source>
</evidence>
<name>A0A812CBW9_ACAPH</name>
<evidence type="ECO:0000256" key="4">
    <source>
        <dbReference type="ARBA" id="ARBA00022490"/>
    </source>
</evidence>
<dbReference type="PANTHER" id="PTHR45848">
    <property type="entry name" value="DUAL SPECIFICITY PROTEIN PHOSPHATASE 12 FAMILY MEMBER"/>
    <property type="match status" value="1"/>
</dbReference>
<dbReference type="GO" id="GO:0008138">
    <property type="term" value="F:protein tyrosine/serine/threonine phosphatase activity"/>
    <property type="evidence" value="ECO:0007669"/>
    <property type="project" value="TreeGrafter"/>
</dbReference>
<dbReference type="PROSITE" id="PS50054">
    <property type="entry name" value="TYR_PHOSPHATASE_DUAL"/>
    <property type="match status" value="1"/>
</dbReference>
<comment type="catalytic activity">
    <reaction evidence="8">
        <text>O-phospho-L-seryl-[protein] + H2O = L-seryl-[protein] + phosphate</text>
        <dbReference type="Rhea" id="RHEA:20629"/>
        <dbReference type="Rhea" id="RHEA-COMP:9863"/>
        <dbReference type="Rhea" id="RHEA-COMP:11604"/>
        <dbReference type="ChEBI" id="CHEBI:15377"/>
        <dbReference type="ChEBI" id="CHEBI:29999"/>
        <dbReference type="ChEBI" id="CHEBI:43474"/>
        <dbReference type="ChEBI" id="CHEBI:83421"/>
        <dbReference type="EC" id="3.1.3.16"/>
    </reaction>
</comment>
<evidence type="ECO:0000256" key="6">
    <source>
        <dbReference type="ARBA" id="ARBA00022912"/>
    </source>
</evidence>
<evidence type="ECO:0000256" key="9">
    <source>
        <dbReference type="ARBA" id="ARBA00048336"/>
    </source>
</evidence>
<dbReference type="AlphaFoldDB" id="A0A812CBW9"/>
<comment type="catalytic activity">
    <reaction evidence="9">
        <text>O-phospho-L-threonyl-[protein] + H2O = L-threonyl-[protein] + phosphate</text>
        <dbReference type="Rhea" id="RHEA:47004"/>
        <dbReference type="Rhea" id="RHEA-COMP:11060"/>
        <dbReference type="Rhea" id="RHEA-COMP:11605"/>
        <dbReference type="ChEBI" id="CHEBI:15377"/>
        <dbReference type="ChEBI" id="CHEBI:30013"/>
        <dbReference type="ChEBI" id="CHEBI:43474"/>
        <dbReference type="ChEBI" id="CHEBI:61977"/>
        <dbReference type="EC" id="3.1.3.16"/>
    </reaction>
</comment>
<reference evidence="13" key="1">
    <citation type="submission" date="2021-01" db="EMBL/GenBank/DDBJ databases">
        <authorList>
            <person name="Li R."/>
            <person name="Bekaert M."/>
        </authorList>
    </citation>
    <scope>NUCLEOTIDE SEQUENCE</scope>
    <source>
        <strain evidence="13">Farmed</strain>
    </source>
</reference>
<dbReference type="InterPro" id="IPR003595">
    <property type="entry name" value="Tyr_Pase_cat"/>
</dbReference>
<evidence type="ECO:0000256" key="2">
    <source>
        <dbReference type="ARBA" id="ARBA00004496"/>
    </source>
</evidence>
<evidence type="ECO:0000313" key="13">
    <source>
        <dbReference type="EMBL" id="CAE1258841.1"/>
    </source>
</evidence>
<dbReference type="SMART" id="SM00404">
    <property type="entry name" value="PTPc_motif"/>
    <property type="match status" value="1"/>
</dbReference>
<dbReference type="InterPro" id="IPR000387">
    <property type="entry name" value="Tyr_Pase_dom"/>
</dbReference>
<comment type="catalytic activity">
    <reaction evidence="10">
        <text>O-phospho-L-tyrosyl-[protein] + H2O = L-tyrosyl-[protein] + phosphate</text>
        <dbReference type="Rhea" id="RHEA:10684"/>
        <dbReference type="Rhea" id="RHEA-COMP:10136"/>
        <dbReference type="Rhea" id="RHEA-COMP:20101"/>
        <dbReference type="ChEBI" id="CHEBI:15377"/>
        <dbReference type="ChEBI" id="CHEBI:43474"/>
        <dbReference type="ChEBI" id="CHEBI:46858"/>
        <dbReference type="ChEBI" id="CHEBI:61978"/>
        <dbReference type="EC" id="3.1.3.48"/>
    </reaction>
</comment>
<comment type="similarity">
    <text evidence="3">Belongs to the protein-tyrosine phosphatase family. Non-receptor class dual specificity subfamily.</text>
</comment>
<dbReference type="GO" id="GO:0005634">
    <property type="term" value="C:nucleus"/>
    <property type="evidence" value="ECO:0007669"/>
    <property type="project" value="UniProtKB-SubCell"/>
</dbReference>
<dbReference type="Proteomes" id="UP000597762">
    <property type="component" value="Unassembled WGS sequence"/>
</dbReference>